<comment type="caution">
    <text evidence="2">The sequence shown here is derived from an EMBL/GenBank/DDBJ whole genome shotgun (WGS) entry which is preliminary data.</text>
</comment>
<feature type="region of interest" description="Disordered" evidence="1">
    <location>
        <begin position="128"/>
        <end position="171"/>
    </location>
</feature>
<accession>A0A5J4THW0</accession>
<dbReference type="Proteomes" id="UP000324800">
    <property type="component" value="Unassembled WGS sequence"/>
</dbReference>
<dbReference type="AlphaFoldDB" id="A0A5J4THW0"/>
<name>A0A5J4THW0_9EUKA</name>
<protein>
    <submittedName>
        <fullName evidence="2">Uncharacterized protein</fullName>
    </submittedName>
</protein>
<reference evidence="2 3" key="1">
    <citation type="submission" date="2019-03" db="EMBL/GenBank/DDBJ databases">
        <title>Single cell metagenomics reveals metabolic interactions within the superorganism composed of flagellate Streblomastix strix and complex community of Bacteroidetes bacteria on its surface.</title>
        <authorList>
            <person name="Treitli S.C."/>
            <person name="Kolisko M."/>
            <person name="Husnik F."/>
            <person name="Keeling P."/>
            <person name="Hampl V."/>
        </authorList>
    </citation>
    <scope>NUCLEOTIDE SEQUENCE [LARGE SCALE GENOMIC DNA]</scope>
    <source>
        <strain evidence="2">ST1C</strain>
    </source>
</reference>
<feature type="compositionally biased region" description="Acidic residues" evidence="1">
    <location>
        <begin position="136"/>
        <end position="156"/>
    </location>
</feature>
<feature type="compositionally biased region" description="Basic and acidic residues" evidence="1">
    <location>
        <begin position="157"/>
        <end position="168"/>
    </location>
</feature>
<evidence type="ECO:0000313" key="2">
    <source>
        <dbReference type="EMBL" id="KAA6357827.1"/>
    </source>
</evidence>
<sequence length="205" mass="23895">MCMMQLFWHGDIAVPIELCNIQYSKQLGQSISICCGYNIENDEEIHNILFNTSNFIGILHEGRDDRNNPKYGALPELRRRCDEEYEEEGGNEEIESFIMNKRKILNGTKLIDDANTVKESISNYFQHKTNKQRDFNDDDEEEDIESDSSEQDEQEEQKDIKKETKQNEIDDFETENYLKQFSTSQLSNYLSQLSSSSSSQSPYNP</sequence>
<gene>
    <name evidence="2" type="ORF">EZS28_046646</name>
</gene>
<feature type="non-terminal residue" evidence="2">
    <location>
        <position position="205"/>
    </location>
</feature>
<organism evidence="2 3">
    <name type="scientific">Streblomastix strix</name>
    <dbReference type="NCBI Taxonomy" id="222440"/>
    <lineage>
        <taxon>Eukaryota</taxon>
        <taxon>Metamonada</taxon>
        <taxon>Preaxostyla</taxon>
        <taxon>Oxymonadida</taxon>
        <taxon>Streblomastigidae</taxon>
        <taxon>Streblomastix</taxon>
    </lineage>
</organism>
<evidence type="ECO:0000256" key="1">
    <source>
        <dbReference type="SAM" id="MobiDB-lite"/>
    </source>
</evidence>
<evidence type="ECO:0000313" key="3">
    <source>
        <dbReference type="Proteomes" id="UP000324800"/>
    </source>
</evidence>
<dbReference type="EMBL" id="SNRW01030788">
    <property type="protein sequence ID" value="KAA6357827.1"/>
    <property type="molecule type" value="Genomic_DNA"/>
</dbReference>
<proteinExistence type="predicted"/>